<proteinExistence type="predicted"/>
<dbReference type="AlphaFoldDB" id="A0A1F5UYX1"/>
<dbReference type="InterPro" id="IPR017900">
    <property type="entry name" value="4Fe4S_Fe_S_CS"/>
</dbReference>
<dbReference type="SUPFAM" id="SSF46548">
    <property type="entry name" value="alpha-helical ferredoxin"/>
    <property type="match status" value="1"/>
</dbReference>
<keyword evidence="2" id="KW-0408">Iron</keyword>
<dbReference type="GO" id="GO:0046872">
    <property type="term" value="F:metal ion binding"/>
    <property type="evidence" value="ECO:0007669"/>
    <property type="project" value="UniProtKB-KW"/>
</dbReference>
<evidence type="ECO:0000256" key="3">
    <source>
        <dbReference type="ARBA" id="ARBA00023014"/>
    </source>
</evidence>
<protein>
    <submittedName>
        <fullName evidence="5">Sulfite reductase subunit A</fullName>
    </submittedName>
</protein>
<dbReference type="PANTHER" id="PTHR40447:SF1">
    <property type="entry name" value="ANAEROBIC SULFITE REDUCTASE SUBUNIT A"/>
    <property type="match status" value="1"/>
</dbReference>
<dbReference type="PROSITE" id="PS00198">
    <property type="entry name" value="4FE4S_FER_1"/>
    <property type="match status" value="2"/>
</dbReference>
<dbReference type="Proteomes" id="UP000179157">
    <property type="component" value="Unassembled WGS sequence"/>
</dbReference>
<dbReference type="EMBL" id="MFGX01000037">
    <property type="protein sequence ID" value="OGF56340.1"/>
    <property type="molecule type" value="Genomic_DNA"/>
</dbReference>
<dbReference type="GO" id="GO:0051536">
    <property type="term" value="F:iron-sulfur cluster binding"/>
    <property type="evidence" value="ECO:0007669"/>
    <property type="project" value="UniProtKB-KW"/>
</dbReference>
<evidence type="ECO:0000259" key="4">
    <source>
        <dbReference type="PROSITE" id="PS51379"/>
    </source>
</evidence>
<feature type="domain" description="4Fe-4S ferredoxin-type" evidence="4">
    <location>
        <begin position="259"/>
        <end position="291"/>
    </location>
</feature>
<dbReference type="InterPro" id="IPR017896">
    <property type="entry name" value="4Fe4S_Fe-S-bd"/>
</dbReference>
<evidence type="ECO:0000256" key="2">
    <source>
        <dbReference type="ARBA" id="ARBA00023004"/>
    </source>
</evidence>
<dbReference type="PROSITE" id="PS51379">
    <property type="entry name" value="4FE4S_FER_2"/>
    <property type="match status" value="2"/>
</dbReference>
<gene>
    <name evidence="5" type="ORF">A2Z21_05890</name>
</gene>
<sequence>MTRPSLEINDKVVVERSSLPRLFQALSQRGYCVVGPTVRDGAIVYDELGSLDELPIGWTDEQDGGTYRLKKRSDQALFGYVVGPHSWKKFLHPPVLRLWKAKRNGNSFEVDGKNADTPPYAFLGVRSCELHAIAIQDRVFLSGKYVDPVYRSRREKAFIVAINCGQAGGTCFCASMKTGPRTSNGFDLALTEVIEEQRHYFLFEVGTERGGEILREVPHQEAREREEKTAEKIVERTAQQMGRTMDTSGIKELLYRNLEHPRWDEVANRCLSCANCTMVCPTCFCTTVEDVTDLSGQEAERVRKWDSCFTMDFSYIHGGSVRASPKSRYRQWMTHKLASWIDQFGTSGCVGCGRCITWCPVAIDITEEVRAIQETEHVVKEGTDGKA</sequence>
<dbReference type="PANTHER" id="PTHR40447">
    <property type="entry name" value="ANAEROBIC SULFITE REDUCTASE SUBUNIT A"/>
    <property type="match status" value="1"/>
</dbReference>
<name>A0A1F5UYX1_FRAXR</name>
<keyword evidence="1" id="KW-0479">Metal-binding</keyword>
<organism evidence="5 6">
    <name type="scientific">Fraserbacteria sp. (strain RBG_16_55_9)</name>
    <dbReference type="NCBI Taxonomy" id="1817864"/>
    <lineage>
        <taxon>Bacteria</taxon>
        <taxon>Candidatus Fraseribacteriota</taxon>
    </lineage>
</organism>
<evidence type="ECO:0000313" key="6">
    <source>
        <dbReference type="Proteomes" id="UP000179157"/>
    </source>
</evidence>
<evidence type="ECO:0000256" key="1">
    <source>
        <dbReference type="ARBA" id="ARBA00022723"/>
    </source>
</evidence>
<keyword evidence="3" id="KW-0411">Iron-sulfur</keyword>
<evidence type="ECO:0000313" key="5">
    <source>
        <dbReference type="EMBL" id="OGF56340.1"/>
    </source>
</evidence>
<accession>A0A1F5UYX1</accession>
<comment type="caution">
    <text evidence="5">The sequence shown here is derived from an EMBL/GenBank/DDBJ whole genome shotgun (WGS) entry which is preliminary data.</text>
</comment>
<reference evidence="5 6" key="1">
    <citation type="journal article" date="2016" name="Nat. Commun.">
        <title>Thousands of microbial genomes shed light on interconnected biogeochemical processes in an aquifer system.</title>
        <authorList>
            <person name="Anantharaman K."/>
            <person name="Brown C.T."/>
            <person name="Hug L.A."/>
            <person name="Sharon I."/>
            <person name="Castelle C.J."/>
            <person name="Probst A.J."/>
            <person name="Thomas B.C."/>
            <person name="Singh A."/>
            <person name="Wilkins M.J."/>
            <person name="Karaoz U."/>
            <person name="Brodie E.L."/>
            <person name="Williams K.H."/>
            <person name="Hubbard S.S."/>
            <person name="Banfield J.F."/>
        </authorList>
    </citation>
    <scope>NUCLEOTIDE SEQUENCE [LARGE SCALE GENOMIC DNA]</scope>
    <source>
        <strain evidence="6">RBG_16_55_9</strain>
    </source>
</reference>
<dbReference type="Pfam" id="PF17179">
    <property type="entry name" value="Fer4_22"/>
    <property type="match status" value="1"/>
</dbReference>
<dbReference type="STRING" id="1817864.A2Z21_05890"/>
<feature type="domain" description="4Fe-4S ferredoxin-type" evidence="4">
    <location>
        <begin position="340"/>
        <end position="368"/>
    </location>
</feature>